<comment type="similarity">
    <text evidence="2 10">Belongs to the TRAFAC class TrmE-Era-EngA-EngB-Septin-like GTPase superfamily. EngB GTPase family.</text>
</comment>
<keyword evidence="6" id="KW-0460">Magnesium</keyword>
<keyword evidence="4" id="KW-0479">Metal-binding</keyword>
<evidence type="ECO:0000256" key="10">
    <source>
        <dbReference type="HAMAP-Rule" id="MF_00321"/>
    </source>
</evidence>
<keyword evidence="8 10" id="KW-0717">Septation</keyword>
<evidence type="ECO:0000256" key="2">
    <source>
        <dbReference type="ARBA" id="ARBA00009638"/>
    </source>
</evidence>
<gene>
    <name evidence="12" type="primary">yihA</name>
    <name evidence="10" type="synonym">engB</name>
    <name evidence="12" type="ORF">V6243_08660</name>
</gene>
<keyword evidence="13" id="KW-1185">Reference proteome</keyword>
<dbReference type="InterPro" id="IPR006073">
    <property type="entry name" value="GTP-bd"/>
</dbReference>
<sequence length="229" mass="25312">MAESATPSPKLHYRQARFLISAATLAQCPTDVGAEVAFAGRSNAGKSSAINALTSQKALARTSKTPGRTQLINYFTIGETGRHLVDLPGYGYAKVPDKVKREWQSHLSNYLRNRQSLRGLVLLMDVRHPLSEFDQMMLGWADEAQMPVHILLTKADKLKRGPAAASLQKVRHALKEWEDLVTVQLFSSLKYSGVEQVHAKLDEWLADPAVMEGVTEGEADEAPQDPFDD</sequence>
<evidence type="ECO:0000256" key="3">
    <source>
        <dbReference type="ARBA" id="ARBA00022618"/>
    </source>
</evidence>
<organism evidence="12 13">
    <name type="scientific">Cobetia marina</name>
    <name type="common">Deleya marina</name>
    <dbReference type="NCBI Taxonomy" id="28258"/>
    <lineage>
        <taxon>Bacteria</taxon>
        <taxon>Pseudomonadati</taxon>
        <taxon>Pseudomonadota</taxon>
        <taxon>Gammaproteobacteria</taxon>
        <taxon>Oceanospirillales</taxon>
        <taxon>Halomonadaceae</taxon>
        <taxon>Cobetia</taxon>
    </lineage>
</organism>
<evidence type="ECO:0000256" key="5">
    <source>
        <dbReference type="ARBA" id="ARBA00022741"/>
    </source>
</evidence>
<evidence type="ECO:0000256" key="6">
    <source>
        <dbReference type="ARBA" id="ARBA00022842"/>
    </source>
</evidence>
<dbReference type="SUPFAM" id="SSF52540">
    <property type="entry name" value="P-loop containing nucleoside triphosphate hydrolases"/>
    <property type="match status" value="1"/>
</dbReference>
<name>A0ABU9GGU7_COBMA</name>
<dbReference type="EMBL" id="JBAKAP010000008">
    <property type="protein sequence ID" value="MEL0616904.1"/>
    <property type="molecule type" value="Genomic_DNA"/>
</dbReference>
<dbReference type="RefSeq" id="WP_077379554.1">
    <property type="nucleotide sequence ID" value="NZ_BJOH01000004.1"/>
</dbReference>
<evidence type="ECO:0000256" key="4">
    <source>
        <dbReference type="ARBA" id="ARBA00022723"/>
    </source>
</evidence>
<comment type="function">
    <text evidence="10">Necessary for normal cell division and for the maintenance of normal septation.</text>
</comment>
<evidence type="ECO:0000256" key="8">
    <source>
        <dbReference type="ARBA" id="ARBA00023210"/>
    </source>
</evidence>
<keyword evidence="5 10" id="KW-0547">Nucleotide-binding</keyword>
<evidence type="ECO:0000259" key="11">
    <source>
        <dbReference type="PROSITE" id="PS51706"/>
    </source>
</evidence>
<dbReference type="PROSITE" id="PS51706">
    <property type="entry name" value="G_ENGB"/>
    <property type="match status" value="1"/>
</dbReference>
<dbReference type="Gene3D" id="3.40.50.300">
    <property type="entry name" value="P-loop containing nucleotide triphosphate hydrolases"/>
    <property type="match status" value="1"/>
</dbReference>
<feature type="domain" description="EngB-type G" evidence="11">
    <location>
        <begin position="32"/>
        <end position="207"/>
    </location>
</feature>
<dbReference type="Pfam" id="PF01926">
    <property type="entry name" value="MMR_HSR1"/>
    <property type="match status" value="1"/>
</dbReference>
<reference evidence="12 13" key="1">
    <citation type="submission" date="2024-02" db="EMBL/GenBank/DDBJ databases">
        <title>Bacteria isolated from the canopy kelp, Nereocystis luetkeana.</title>
        <authorList>
            <person name="Pfister C.A."/>
            <person name="Younker I.T."/>
            <person name="Light S.H."/>
        </authorList>
    </citation>
    <scope>NUCLEOTIDE SEQUENCE [LARGE SCALE GENOMIC DNA]</scope>
    <source>
        <strain evidence="12 13">TI.5.07</strain>
    </source>
</reference>
<dbReference type="Proteomes" id="UP001378242">
    <property type="component" value="Unassembled WGS sequence"/>
</dbReference>
<keyword evidence="9 10" id="KW-0131">Cell cycle</keyword>
<dbReference type="CDD" id="cd01876">
    <property type="entry name" value="YihA_EngB"/>
    <property type="match status" value="1"/>
</dbReference>
<evidence type="ECO:0000313" key="13">
    <source>
        <dbReference type="Proteomes" id="UP001378242"/>
    </source>
</evidence>
<dbReference type="NCBIfam" id="TIGR03598">
    <property type="entry name" value="GTPase_YsxC"/>
    <property type="match status" value="1"/>
</dbReference>
<comment type="cofactor">
    <cofactor evidence="1">
        <name>Mg(2+)</name>
        <dbReference type="ChEBI" id="CHEBI:18420"/>
    </cofactor>
</comment>
<evidence type="ECO:0000313" key="12">
    <source>
        <dbReference type="EMBL" id="MEL0616904.1"/>
    </source>
</evidence>
<dbReference type="PANTHER" id="PTHR11649">
    <property type="entry name" value="MSS1/TRME-RELATED GTP-BINDING PROTEIN"/>
    <property type="match status" value="1"/>
</dbReference>
<dbReference type="InterPro" id="IPR027417">
    <property type="entry name" value="P-loop_NTPase"/>
</dbReference>
<evidence type="ECO:0000256" key="9">
    <source>
        <dbReference type="ARBA" id="ARBA00023306"/>
    </source>
</evidence>
<evidence type="ECO:0000256" key="1">
    <source>
        <dbReference type="ARBA" id="ARBA00001946"/>
    </source>
</evidence>
<keyword evidence="3 10" id="KW-0132">Cell division</keyword>
<accession>A0ABU9GGU7</accession>
<keyword evidence="7 10" id="KW-0342">GTP-binding</keyword>
<protein>
    <recommendedName>
        <fullName evidence="10">Probable GTP-binding protein EngB</fullName>
    </recommendedName>
</protein>
<dbReference type="InterPro" id="IPR019987">
    <property type="entry name" value="GTP-bd_ribosome_bio_YsxC"/>
</dbReference>
<proteinExistence type="inferred from homology"/>
<comment type="caution">
    <text evidence="12">The sequence shown here is derived from an EMBL/GenBank/DDBJ whole genome shotgun (WGS) entry which is preliminary data.</text>
</comment>
<dbReference type="HAMAP" id="MF_00321">
    <property type="entry name" value="GTPase_EngB"/>
    <property type="match status" value="1"/>
</dbReference>
<evidence type="ECO:0000256" key="7">
    <source>
        <dbReference type="ARBA" id="ARBA00023134"/>
    </source>
</evidence>
<dbReference type="InterPro" id="IPR030393">
    <property type="entry name" value="G_ENGB_dom"/>
</dbReference>
<dbReference type="PANTHER" id="PTHR11649:SF13">
    <property type="entry name" value="ENGB-TYPE G DOMAIN-CONTAINING PROTEIN"/>
    <property type="match status" value="1"/>
</dbReference>